<dbReference type="RefSeq" id="WP_321547732.1">
    <property type="nucleotide sequence ID" value="NZ_JAXIVS010000007.1"/>
</dbReference>
<keyword evidence="1" id="KW-0175">Coiled coil</keyword>
<evidence type="ECO:0000313" key="3">
    <source>
        <dbReference type="EMBL" id="MDY7229009.1"/>
    </source>
</evidence>
<sequence length="789" mass="89818">MNASDPRVLFLSAVLSLAPAARPALAAPETVEVRASRDVKRQLEQVDKQLQNADENIRFVETQFTQRPEPSDEEAKLRRFSDGEIQYLLGDWTAASVLFYDLVSDPRFRAHALYPDALFYLSDSLLEQQNYIGARLYLRELLSLPPTDRYKDALSRYLNVASRLNQFDGIDDYIAQARKLSGGQLPPELAYVYAKWLFRRADLKNEERIARAREAFEPLMRSNIRLVRLQSAYHLGVLSVQAGDLKDAIERFRELASLPVNVPEEVRIRELTNLSLGRLLYETGNLDEALDRYQQIPGESESFVDSLYEVSWTYVKKGDFSRAKNAIDILLLVDPESSLAPDAKLLQGHLLLKLQQYEEATTTYQGVIDTYGPVRNKLDELLSRTIDPVAYFDNLLSRNERTLDLSVLLPPVALRYAQTQEQVAGAVALVNDLESGRKGVGEARALATRILQALEERGLETFPELQEGYTRADAVESGLTRVEQVLVAVESSAVLEHLTSEERKKLEAVREEREALARRFALLPTTQREVEERRQRMQARVDELDREAFRLGYELQSLRAVATAVRKWVEDTRAERNTPPEEEVAFLGQLQAEADTLEGLQSELEHTRLKLADERNAVATSVGGEELIRQQFYEVLQREHLLVASFAGRLPDDVAALMTRLQQVRERTDALRTRVTTAKGQLRAQLERRGRVIRDKVQAEQALLGQYDTEVAAVSGQARNLVGRIAFDSFRRVRQQFYDLVLKGDVGMVDVAFTRKQDKTVEIQKLSAQKDKELRELERDFKEVLKDVE</sequence>
<feature type="chain" id="PRO_5047495192" evidence="2">
    <location>
        <begin position="27"/>
        <end position="789"/>
    </location>
</feature>
<feature type="coiled-coil region" evidence="1">
    <location>
        <begin position="499"/>
        <end position="547"/>
    </location>
</feature>
<keyword evidence="4" id="KW-1185">Reference proteome</keyword>
<dbReference type="PROSITE" id="PS00430">
    <property type="entry name" value="TONB_DEPENDENT_REC_1"/>
    <property type="match status" value="1"/>
</dbReference>
<protein>
    <submittedName>
        <fullName evidence="3">Tetratricopeptide repeat protein</fullName>
    </submittedName>
</protein>
<gene>
    <name evidence="3" type="ORF">SYV04_21530</name>
</gene>
<feature type="coiled-coil region" evidence="1">
    <location>
        <begin position="756"/>
        <end position="787"/>
    </location>
</feature>
<dbReference type="Proteomes" id="UP001291309">
    <property type="component" value="Unassembled WGS sequence"/>
</dbReference>
<dbReference type="Pfam" id="PF13432">
    <property type="entry name" value="TPR_16"/>
    <property type="match status" value="1"/>
</dbReference>
<name>A0ABU5H6A5_9BACT</name>
<feature type="coiled-coil region" evidence="1">
    <location>
        <begin position="36"/>
        <end position="63"/>
    </location>
</feature>
<accession>A0ABU5H6A5</accession>
<feature type="signal peptide" evidence="2">
    <location>
        <begin position="1"/>
        <end position="26"/>
    </location>
</feature>
<keyword evidence="2" id="KW-0732">Signal</keyword>
<evidence type="ECO:0000256" key="1">
    <source>
        <dbReference type="SAM" id="Coils"/>
    </source>
</evidence>
<organism evidence="3 4">
    <name type="scientific">Hyalangium rubrum</name>
    <dbReference type="NCBI Taxonomy" id="3103134"/>
    <lineage>
        <taxon>Bacteria</taxon>
        <taxon>Pseudomonadati</taxon>
        <taxon>Myxococcota</taxon>
        <taxon>Myxococcia</taxon>
        <taxon>Myxococcales</taxon>
        <taxon>Cystobacterineae</taxon>
        <taxon>Archangiaceae</taxon>
        <taxon>Hyalangium</taxon>
    </lineage>
</organism>
<dbReference type="EMBL" id="JAXIVS010000007">
    <property type="protein sequence ID" value="MDY7229009.1"/>
    <property type="molecule type" value="Genomic_DNA"/>
</dbReference>
<dbReference type="Gene3D" id="1.25.40.10">
    <property type="entry name" value="Tetratricopeptide repeat domain"/>
    <property type="match status" value="3"/>
</dbReference>
<evidence type="ECO:0000256" key="2">
    <source>
        <dbReference type="SAM" id="SignalP"/>
    </source>
</evidence>
<dbReference type="InterPro" id="IPR011990">
    <property type="entry name" value="TPR-like_helical_dom_sf"/>
</dbReference>
<comment type="caution">
    <text evidence="3">The sequence shown here is derived from an EMBL/GenBank/DDBJ whole genome shotgun (WGS) entry which is preliminary data.</text>
</comment>
<feature type="coiled-coil region" evidence="1">
    <location>
        <begin position="587"/>
        <end position="617"/>
    </location>
</feature>
<dbReference type="InterPro" id="IPR010916">
    <property type="entry name" value="TonB_box_CS"/>
</dbReference>
<proteinExistence type="predicted"/>
<dbReference type="SUPFAM" id="SSF48452">
    <property type="entry name" value="TPR-like"/>
    <property type="match status" value="2"/>
</dbReference>
<reference evidence="3 4" key="1">
    <citation type="submission" date="2023-12" db="EMBL/GenBank/DDBJ databases">
        <title>the genome sequence of Hyalangium sp. s54d21.</title>
        <authorList>
            <person name="Zhang X."/>
        </authorList>
    </citation>
    <scope>NUCLEOTIDE SEQUENCE [LARGE SCALE GENOMIC DNA]</scope>
    <source>
        <strain evidence="4">s54d21</strain>
    </source>
</reference>
<evidence type="ECO:0000313" key="4">
    <source>
        <dbReference type="Proteomes" id="UP001291309"/>
    </source>
</evidence>